<dbReference type="SUPFAM" id="SSF51430">
    <property type="entry name" value="NAD(P)-linked oxidoreductase"/>
    <property type="match status" value="1"/>
</dbReference>
<accession>A0A383A3N4</accession>
<reference evidence="2" key="1">
    <citation type="submission" date="2018-05" db="EMBL/GenBank/DDBJ databases">
        <authorList>
            <person name="Lanie J.A."/>
            <person name="Ng W.-L."/>
            <person name="Kazmierczak K.M."/>
            <person name="Andrzejewski T.M."/>
            <person name="Davidsen T.M."/>
            <person name="Wayne K.J."/>
            <person name="Tettelin H."/>
            <person name="Glass J.I."/>
            <person name="Rusch D."/>
            <person name="Podicherti R."/>
            <person name="Tsui H.-C.T."/>
            <person name="Winkler M.E."/>
        </authorList>
    </citation>
    <scope>NUCLEOTIDE SEQUENCE</scope>
</reference>
<dbReference type="Pfam" id="PF00248">
    <property type="entry name" value="Aldo_ket_red"/>
    <property type="match status" value="1"/>
</dbReference>
<gene>
    <name evidence="2" type="ORF">METZ01_LOCUS455271</name>
</gene>
<dbReference type="GO" id="GO:0016491">
    <property type="term" value="F:oxidoreductase activity"/>
    <property type="evidence" value="ECO:0007669"/>
    <property type="project" value="InterPro"/>
</dbReference>
<sequence>HVNQLITSGWRALDELRSQGLIKAVGTGLNRMGALPRLIDAVDLDLSIVAMPYTLLDQEVLEEEFPLCEEHGVRIVIGAVFASGILVSGPTEGARYAYDTASPEILDKTRRIQEVCQRHDVPLPAAAMQFPLGHPLVSAIIPGAMEPSHIQTNAKWFQHEIPADIWAELKTEGLLREDAPTP</sequence>
<dbReference type="Gene3D" id="3.20.20.100">
    <property type="entry name" value="NADP-dependent oxidoreductase domain"/>
    <property type="match status" value="1"/>
</dbReference>
<protein>
    <recommendedName>
        <fullName evidence="1">NADP-dependent oxidoreductase domain-containing protein</fullName>
    </recommendedName>
</protein>
<evidence type="ECO:0000259" key="1">
    <source>
        <dbReference type="Pfam" id="PF00248"/>
    </source>
</evidence>
<proteinExistence type="predicted"/>
<dbReference type="InterPro" id="IPR023210">
    <property type="entry name" value="NADP_OxRdtase_dom"/>
</dbReference>
<dbReference type="InterPro" id="IPR020471">
    <property type="entry name" value="AKR"/>
</dbReference>
<feature type="non-terminal residue" evidence="2">
    <location>
        <position position="1"/>
    </location>
</feature>
<dbReference type="GO" id="GO:0005829">
    <property type="term" value="C:cytosol"/>
    <property type="evidence" value="ECO:0007669"/>
    <property type="project" value="TreeGrafter"/>
</dbReference>
<dbReference type="PANTHER" id="PTHR42686">
    <property type="entry name" value="GH17980P-RELATED"/>
    <property type="match status" value="1"/>
</dbReference>
<feature type="domain" description="NADP-dependent oxidoreductase" evidence="1">
    <location>
        <begin position="8"/>
        <end position="170"/>
    </location>
</feature>
<dbReference type="PANTHER" id="PTHR42686:SF1">
    <property type="entry name" value="GH17980P-RELATED"/>
    <property type="match status" value="1"/>
</dbReference>
<name>A0A383A3N4_9ZZZZ</name>
<dbReference type="EMBL" id="UINC01188953">
    <property type="protein sequence ID" value="SVE02417.1"/>
    <property type="molecule type" value="Genomic_DNA"/>
</dbReference>
<evidence type="ECO:0000313" key="2">
    <source>
        <dbReference type="EMBL" id="SVE02417.1"/>
    </source>
</evidence>
<organism evidence="2">
    <name type="scientific">marine metagenome</name>
    <dbReference type="NCBI Taxonomy" id="408172"/>
    <lineage>
        <taxon>unclassified sequences</taxon>
        <taxon>metagenomes</taxon>
        <taxon>ecological metagenomes</taxon>
    </lineage>
</organism>
<dbReference type="AlphaFoldDB" id="A0A383A3N4"/>
<dbReference type="InterPro" id="IPR036812">
    <property type="entry name" value="NAD(P)_OxRdtase_dom_sf"/>
</dbReference>